<sequence>MVVTLLPITDHFVGSSLCNAILCRLHIIVTQLNHLRPHSLNTIRHTASCRARKAPNARLLQEARRWLTEPTPSKHLLRSRQCLFRVYLQNYIRIVDTFANLTLWCFNHSSLKKCDRALHCPSAGFLRIGGPEQAVTPIVGIIEATALSSATVTEWTRFIRQLLADNVDERKLAKRKYHRGHLVEGVWVVAGIERTKEKKMFCSGSGEHGRQNHQRYSLPTHFA</sequence>
<dbReference type="Proteomes" id="UP000031668">
    <property type="component" value="Unassembled WGS sequence"/>
</dbReference>
<keyword evidence="3" id="KW-1185">Reference proteome</keyword>
<organism evidence="2 3">
    <name type="scientific">Thelohanellus kitauei</name>
    <name type="common">Myxosporean</name>
    <dbReference type="NCBI Taxonomy" id="669202"/>
    <lineage>
        <taxon>Eukaryota</taxon>
        <taxon>Metazoa</taxon>
        <taxon>Cnidaria</taxon>
        <taxon>Myxozoa</taxon>
        <taxon>Myxosporea</taxon>
        <taxon>Bivalvulida</taxon>
        <taxon>Platysporina</taxon>
        <taxon>Myxobolidae</taxon>
        <taxon>Thelohanellus</taxon>
    </lineage>
</organism>
<reference evidence="2 3" key="1">
    <citation type="journal article" date="2014" name="Genome Biol. Evol.">
        <title>The genome of the myxosporean Thelohanellus kitauei shows adaptations to nutrient acquisition within its fish host.</title>
        <authorList>
            <person name="Yang Y."/>
            <person name="Xiong J."/>
            <person name="Zhou Z."/>
            <person name="Huo F."/>
            <person name="Miao W."/>
            <person name="Ran C."/>
            <person name="Liu Y."/>
            <person name="Zhang J."/>
            <person name="Feng J."/>
            <person name="Wang M."/>
            <person name="Wang M."/>
            <person name="Wang L."/>
            <person name="Yao B."/>
        </authorList>
    </citation>
    <scope>NUCLEOTIDE SEQUENCE [LARGE SCALE GENOMIC DNA]</scope>
    <source>
        <strain evidence="2">Wuqing</strain>
    </source>
</reference>
<dbReference type="AlphaFoldDB" id="A0A0C2MCT4"/>
<protein>
    <submittedName>
        <fullName evidence="2">Uncharacterized protein</fullName>
    </submittedName>
</protein>
<evidence type="ECO:0000313" key="2">
    <source>
        <dbReference type="EMBL" id="KII64951.1"/>
    </source>
</evidence>
<gene>
    <name evidence="2" type="ORF">RF11_08438</name>
</gene>
<accession>A0A0C2MCT4</accession>
<name>A0A0C2MCT4_THEKT</name>
<feature type="region of interest" description="Disordered" evidence="1">
    <location>
        <begin position="202"/>
        <end position="223"/>
    </location>
</feature>
<dbReference type="EMBL" id="JWZT01004055">
    <property type="protein sequence ID" value="KII64951.1"/>
    <property type="molecule type" value="Genomic_DNA"/>
</dbReference>
<dbReference type="OrthoDB" id="5984690at2759"/>
<comment type="caution">
    <text evidence="2">The sequence shown here is derived from an EMBL/GenBank/DDBJ whole genome shotgun (WGS) entry which is preliminary data.</text>
</comment>
<proteinExistence type="predicted"/>
<evidence type="ECO:0000256" key="1">
    <source>
        <dbReference type="SAM" id="MobiDB-lite"/>
    </source>
</evidence>
<evidence type="ECO:0000313" key="3">
    <source>
        <dbReference type="Proteomes" id="UP000031668"/>
    </source>
</evidence>